<dbReference type="PANTHER" id="PTHR46580:SF4">
    <property type="entry name" value="ATP_GTP-BINDING PROTEIN"/>
    <property type="match status" value="1"/>
</dbReference>
<evidence type="ECO:0000259" key="1">
    <source>
        <dbReference type="Pfam" id="PF18962"/>
    </source>
</evidence>
<dbReference type="InterPro" id="IPR026444">
    <property type="entry name" value="Secre_tail"/>
</dbReference>
<dbReference type="NCBIfam" id="TIGR04183">
    <property type="entry name" value="Por_Secre_tail"/>
    <property type="match status" value="1"/>
</dbReference>
<dbReference type="Gene3D" id="4.10.1080.10">
    <property type="entry name" value="TSP type-3 repeat"/>
    <property type="match status" value="1"/>
</dbReference>
<dbReference type="InterPro" id="IPR018247">
    <property type="entry name" value="EF_Hand_1_Ca_BS"/>
</dbReference>
<dbReference type="Pfam" id="PF18962">
    <property type="entry name" value="Por_Secre_tail"/>
    <property type="match status" value="1"/>
</dbReference>
<protein>
    <submittedName>
        <fullName evidence="2">T9SS type A sorting domain-containing protein</fullName>
    </submittedName>
</protein>
<dbReference type="InterPro" id="IPR028974">
    <property type="entry name" value="TSP_type-3_rpt"/>
</dbReference>
<evidence type="ECO:0000313" key="3">
    <source>
        <dbReference type="Proteomes" id="UP000282832"/>
    </source>
</evidence>
<dbReference type="PANTHER" id="PTHR46580">
    <property type="entry name" value="SENSOR KINASE-RELATED"/>
    <property type="match status" value="1"/>
</dbReference>
<dbReference type="SUPFAM" id="SSF103647">
    <property type="entry name" value="TSP type-3 repeat"/>
    <property type="match status" value="1"/>
</dbReference>
<reference evidence="2 3" key="1">
    <citation type="submission" date="2019-01" db="EMBL/GenBank/DDBJ databases">
        <authorList>
            <person name="Chen W.-M."/>
        </authorList>
    </citation>
    <scope>NUCLEOTIDE SEQUENCE [LARGE SCALE GENOMIC DNA]</scope>
    <source>
        <strain evidence="2 3">FSY-15</strain>
    </source>
</reference>
<dbReference type="AlphaFoldDB" id="A0A437PTL2"/>
<dbReference type="PROSITE" id="PS00018">
    <property type="entry name" value="EF_HAND_1"/>
    <property type="match status" value="1"/>
</dbReference>
<dbReference type="RefSeq" id="WP_127802733.1">
    <property type="nucleotide sequence ID" value="NZ_SACY01000002.1"/>
</dbReference>
<sequence length="1182" mass="135834">MLNRFFILLLLVTIQSQGQVIKVKSIVQNVLKFDDSSMPFLENLGIRDRFHVSRYYEFADFNNDGLKDLFINYAGNPEKAYVSSVFFNNSANKNNSFIENVNYRHVQHSDFGYVTEMSKDFNKDGYLDIYQYTQNYHGQPGNQPPSYAPGKNNFPDNFLLNSGKGFSYLLGDDYFGYDYLQQKEPRLMDIDRDGDKEVLFMTIQGSFGNEIIREDLGYRYLFYSYNLSKDNKWNRRFHYKIPYTQSDPNSLNYRESFPESIKIMGDSVAYFISYKSKNWNKKTGAVTPMINYPSQDNLDDYIIRENTIHKVNLKSGFTYENTIDLGVLQAEKPYEINTDWGFWWEDINLDGKLEFICLQWGNNKSSDNRKNKISIFSLDGKEISNQFFSNNENYDNTDSHANGIHVVDLDADGDMDIVPQGGWYEKLNGQWVYFVFINDKGKFKKTHVIFPNSNNSNNFFEEVSGRWLGFKIPIDFNEDGIYEIMQIRMDQNIDIVELNLSDLDKDGVTDDADNCPKSYNPDQLDTDKDGIGDVCDEINSYAVSPISIFKSDQVEVLALKNPFAYENEKQRMVFGLEEFHPPFDRGTIPLDFNQDKKMDLIHSTTYVNALNTDISFGQLSLPIYFKNKGNLNFEVYRNPNYLDYSIFHNIQNYDLVDVDKDGKLEIFQGGEHYHSINNGPENYKNLQLWLNKNNNHKVGDDYNKDEFKLNRYYSLNDQTYLKDQVGKINSTNDKDASGQKVFYSIHSIGSGDIDNDGDVDFVEMAQSTQDWCFVVMTNDGKGNFDLKRIKTDIFFPEGRLILDDLDSDGKLDLIGIGKVLDTKNYYLYTYKNLGSGQFDFLNPKKLDMVYEAKDPINPGNQSLRAFKKQDLDSDGNPEFIIYMTNQYSGLGSLDQQPDKLVLLEPHNQILVFTNTKGELKNTTSNFIPDQKNFGKWFTNESSMYIIDLDSDGNLDLVPFVNTLSPKYLWNNTSDFQYFAFNPNSKKFEYKSKPNYHSLFSSVDKNYGSIANSLNRNYYDYVDLDGDGALEVVHPSIKLDLDPNTKGQENYMLIIKDKSLDKRPDDDGDGVKNELDKCANTPAGAKVNASGCEIVLGNQMEPTGIRLIPNPTQDLLRVEFESAFAKEVQLDILDVLGRVVLSKNHYESGTTISLKSMNAGTYIVRLNALNDSGNSVHLKLIKF</sequence>
<feature type="domain" description="Secretion system C-terminal sorting" evidence="1">
    <location>
        <begin position="1108"/>
        <end position="1169"/>
    </location>
</feature>
<gene>
    <name evidence="2" type="ORF">EOJ36_03945</name>
</gene>
<organism evidence="2 3">
    <name type="scientific">Sandaracinomonas limnophila</name>
    <dbReference type="NCBI Taxonomy" id="1862386"/>
    <lineage>
        <taxon>Bacteria</taxon>
        <taxon>Pseudomonadati</taxon>
        <taxon>Bacteroidota</taxon>
        <taxon>Cytophagia</taxon>
        <taxon>Cytophagales</taxon>
        <taxon>Flectobacillaceae</taxon>
        <taxon>Sandaracinomonas</taxon>
    </lineage>
</organism>
<proteinExistence type="predicted"/>
<name>A0A437PTL2_9BACT</name>
<dbReference type="Proteomes" id="UP000282832">
    <property type="component" value="Unassembled WGS sequence"/>
</dbReference>
<dbReference type="SUPFAM" id="SSF69318">
    <property type="entry name" value="Integrin alpha N-terminal domain"/>
    <property type="match status" value="3"/>
</dbReference>
<dbReference type="OrthoDB" id="9816120at2"/>
<comment type="caution">
    <text evidence="2">The sequence shown here is derived from an EMBL/GenBank/DDBJ whole genome shotgun (WGS) entry which is preliminary data.</text>
</comment>
<accession>A0A437PTL2</accession>
<dbReference type="GO" id="GO:0005509">
    <property type="term" value="F:calcium ion binding"/>
    <property type="evidence" value="ECO:0007669"/>
    <property type="project" value="InterPro"/>
</dbReference>
<dbReference type="InterPro" id="IPR028994">
    <property type="entry name" value="Integrin_alpha_N"/>
</dbReference>
<keyword evidence="3" id="KW-1185">Reference proteome</keyword>
<dbReference type="EMBL" id="SACY01000002">
    <property type="protein sequence ID" value="RVU25579.1"/>
    <property type="molecule type" value="Genomic_DNA"/>
</dbReference>
<evidence type="ECO:0000313" key="2">
    <source>
        <dbReference type="EMBL" id="RVU25579.1"/>
    </source>
</evidence>